<dbReference type="EMBL" id="DYZA01000043">
    <property type="protein sequence ID" value="HJD96482.1"/>
    <property type="molecule type" value="Genomic_DNA"/>
</dbReference>
<dbReference type="InterPro" id="IPR006070">
    <property type="entry name" value="Sua5-like_dom"/>
</dbReference>
<evidence type="ECO:0000256" key="9">
    <source>
        <dbReference type="ARBA" id="ARBA00022840"/>
    </source>
</evidence>
<evidence type="ECO:0000259" key="12">
    <source>
        <dbReference type="PROSITE" id="PS51163"/>
    </source>
</evidence>
<reference evidence="13" key="1">
    <citation type="journal article" date="2021" name="PeerJ">
        <title>Extensive microbial diversity within the chicken gut microbiome revealed by metagenomics and culture.</title>
        <authorList>
            <person name="Gilroy R."/>
            <person name="Ravi A."/>
            <person name="Getino M."/>
            <person name="Pursley I."/>
            <person name="Horton D.L."/>
            <person name="Alikhan N.F."/>
            <person name="Baker D."/>
            <person name="Gharbi K."/>
            <person name="Hall N."/>
            <person name="Watson M."/>
            <person name="Adriaenssens E.M."/>
            <person name="Foster-Nyarko E."/>
            <person name="Jarju S."/>
            <person name="Secka A."/>
            <person name="Antonio M."/>
            <person name="Oren A."/>
            <person name="Chaudhuri R.R."/>
            <person name="La Ragione R."/>
            <person name="Hildebrand F."/>
            <person name="Pallen M.J."/>
        </authorList>
    </citation>
    <scope>NUCLEOTIDE SEQUENCE</scope>
    <source>
        <strain evidence="13">ChiGjej2B2-19336</strain>
    </source>
</reference>
<dbReference type="PANTHER" id="PTHR17490">
    <property type="entry name" value="SUA5"/>
    <property type="match status" value="1"/>
</dbReference>
<dbReference type="GO" id="GO:0006450">
    <property type="term" value="P:regulation of translational fidelity"/>
    <property type="evidence" value="ECO:0007669"/>
    <property type="project" value="TreeGrafter"/>
</dbReference>
<evidence type="ECO:0000256" key="11">
    <source>
        <dbReference type="ARBA" id="ARBA00048366"/>
    </source>
</evidence>
<evidence type="ECO:0000256" key="5">
    <source>
        <dbReference type="ARBA" id="ARBA00022679"/>
    </source>
</evidence>
<organism evidence="13 14">
    <name type="scientific">Mailhella massiliensis</name>
    <dbReference type="NCBI Taxonomy" id="1903261"/>
    <lineage>
        <taxon>Bacteria</taxon>
        <taxon>Pseudomonadati</taxon>
        <taxon>Thermodesulfobacteriota</taxon>
        <taxon>Desulfovibrionia</taxon>
        <taxon>Desulfovibrionales</taxon>
        <taxon>Desulfovibrionaceae</taxon>
        <taxon>Mailhella</taxon>
    </lineage>
</organism>
<evidence type="ECO:0000256" key="2">
    <source>
        <dbReference type="ARBA" id="ARBA00007663"/>
    </source>
</evidence>
<dbReference type="NCBIfam" id="TIGR00057">
    <property type="entry name" value="L-threonylcarbamoyladenylate synthase"/>
    <property type="match status" value="1"/>
</dbReference>
<comment type="catalytic activity">
    <reaction evidence="11">
        <text>L-threonine + hydrogencarbonate + ATP = L-threonylcarbamoyladenylate + diphosphate + H2O</text>
        <dbReference type="Rhea" id="RHEA:36407"/>
        <dbReference type="ChEBI" id="CHEBI:15377"/>
        <dbReference type="ChEBI" id="CHEBI:17544"/>
        <dbReference type="ChEBI" id="CHEBI:30616"/>
        <dbReference type="ChEBI" id="CHEBI:33019"/>
        <dbReference type="ChEBI" id="CHEBI:57926"/>
        <dbReference type="ChEBI" id="CHEBI:73682"/>
        <dbReference type="EC" id="2.7.7.87"/>
    </reaction>
</comment>
<evidence type="ECO:0000256" key="8">
    <source>
        <dbReference type="ARBA" id="ARBA00022741"/>
    </source>
</evidence>
<evidence type="ECO:0000256" key="7">
    <source>
        <dbReference type="ARBA" id="ARBA00022695"/>
    </source>
</evidence>
<protein>
    <recommendedName>
        <fullName evidence="10">L-threonylcarbamoyladenylate synthase</fullName>
        <ecNumber evidence="3">2.7.7.87</ecNumber>
    </recommendedName>
    <alternativeName>
        <fullName evidence="10">L-threonylcarbamoyladenylate synthase</fullName>
    </alternativeName>
</protein>
<evidence type="ECO:0000256" key="4">
    <source>
        <dbReference type="ARBA" id="ARBA00022490"/>
    </source>
</evidence>
<keyword evidence="8" id="KW-0547">Nucleotide-binding</keyword>
<evidence type="ECO:0000256" key="3">
    <source>
        <dbReference type="ARBA" id="ARBA00012584"/>
    </source>
</evidence>
<dbReference type="GO" id="GO:0005524">
    <property type="term" value="F:ATP binding"/>
    <property type="evidence" value="ECO:0007669"/>
    <property type="project" value="UniProtKB-KW"/>
</dbReference>
<reference evidence="13" key="2">
    <citation type="submission" date="2021-09" db="EMBL/GenBank/DDBJ databases">
        <authorList>
            <person name="Gilroy R."/>
        </authorList>
    </citation>
    <scope>NUCLEOTIDE SEQUENCE</scope>
    <source>
        <strain evidence="13">ChiGjej2B2-19336</strain>
    </source>
</reference>
<accession>A0A921DS15</accession>
<keyword evidence="5" id="KW-0808">Transferase</keyword>
<dbReference type="AlphaFoldDB" id="A0A921DS15"/>
<dbReference type="GO" id="GO:0000049">
    <property type="term" value="F:tRNA binding"/>
    <property type="evidence" value="ECO:0007669"/>
    <property type="project" value="TreeGrafter"/>
</dbReference>
<dbReference type="GO" id="GO:0003725">
    <property type="term" value="F:double-stranded RNA binding"/>
    <property type="evidence" value="ECO:0007669"/>
    <property type="project" value="InterPro"/>
</dbReference>
<sequence length="214" mass="22175">MTLTKQEAFRRIRLGGLLIYPTETFFGIGCRADDASAVKRVFECKRRSLSMPLPVILGSTEQLGLVARPGPELAEDIALLARFWPGPLTLLLPAVSGLPEALTGGSGRIAARVSSHSAARELALACDFPIVSTSANVSGRSAVTSCDALDPELLAALNPEIDGVFDAPPAPGGGEASTIAEPLGGRRLNLLRQGALPVSSLEKAGFTLVSSASA</sequence>
<comment type="caution">
    <text evidence="13">The sequence shown here is derived from an EMBL/GenBank/DDBJ whole genome shotgun (WGS) entry which is preliminary data.</text>
</comment>
<dbReference type="SUPFAM" id="SSF55821">
    <property type="entry name" value="YrdC/RibB"/>
    <property type="match status" value="1"/>
</dbReference>
<keyword evidence="6" id="KW-0819">tRNA processing</keyword>
<evidence type="ECO:0000313" key="14">
    <source>
        <dbReference type="Proteomes" id="UP000698963"/>
    </source>
</evidence>
<keyword evidence="4" id="KW-0963">Cytoplasm</keyword>
<evidence type="ECO:0000256" key="6">
    <source>
        <dbReference type="ARBA" id="ARBA00022694"/>
    </source>
</evidence>
<evidence type="ECO:0000256" key="1">
    <source>
        <dbReference type="ARBA" id="ARBA00004496"/>
    </source>
</evidence>
<keyword evidence="7" id="KW-0548">Nucleotidyltransferase</keyword>
<dbReference type="GO" id="GO:0005737">
    <property type="term" value="C:cytoplasm"/>
    <property type="evidence" value="ECO:0007669"/>
    <property type="project" value="UniProtKB-SubCell"/>
</dbReference>
<evidence type="ECO:0000256" key="10">
    <source>
        <dbReference type="ARBA" id="ARBA00029774"/>
    </source>
</evidence>
<dbReference type="InterPro" id="IPR050156">
    <property type="entry name" value="TC-AMP_synthase_SUA5"/>
</dbReference>
<dbReference type="PROSITE" id="PS51163">
    <property type="entry name" value="YRDC"/>
    <property type="match status" value="1"/>
</dbReference>
<dbReference type="GO" id="GO:0008033">
    <property type="term" value="P:tRNA processing"/>
    <property type="evidence" value="ECO:0007669"/>
    <property type="project" value="UniProtKB-KW"/>
</dbReference>
<comment type="subcellular location">
    <subcellularLocation>
        <location evidence="1">Cytoplasm</location>
    </subcellularLocation>
</comment>
<dbReference type="InterPro" id="IPR017945">
    <property type="entry name" value="DHBP_synth_RibB-like_a/b_dom"/>
</dbReference>
<evidence type="ECO:0000313" key="13">
    <source>
        <dbReference type="EMBL" id="HJD96482.1"/>
    </source>
</evidence>
<dbReference type="Proteomes" id="UP000698963">
    <property type="component" value="Unassembled WGS sequence"/>
</dbReference>
<dbReference type="RefSeq" id="WP_304120834.1">
    <property type="nucleotide sequence ID" value="NZ_DYZA01000043.1"/>
</dbReference>
<dbReference type="GO" id="GO:0061710">
    <property type="term" value="F:L-threonylcarbamoyladenylate synthase"/>
    <property type="evidence" value="ECO:0007669"/>
    <property type="project" value="UniProtKB-EC"/>
</dbReference>
<proteinExistence type="inferred from homology"/>
<dbReference type="EC" id="2.7.7.87" evidence="3"/>
<dbReference type="Gene3D" id="3.90.870.10">
    <property type="entry name" value="DHBP synthase"/>
    <property type="match status" value="1"/>
</dbReference>
<name>A0A921DS15_9BACT</name>
<comment type="similarity">
    <text evidence="2">Belongs to the SUA5 family.</text>
</comment>
<gene>
    <name evidence="13" type="ORF">K8W16_02395</name>
</gene>
<keyword evidence="9" id="KW-0067">ATP-binding</keyword>
<dbReference type="PANTHER" id="PTHR17490:SF16">
    <property type="entry name" value="THREONYLCARBAMOYL-AMP SYNTHASE"/>
    <property type="match status" value="1"/>
</dbReference>
<feature type="domain" description="YrdC-like" evidence="12">
    <location>
        <begin position="2"/>
        <end position="196"/>
    </location>
</feature>
<dbReference type="Pfam" id="PF01300">
    <property type="entry name" value="Sua5_yciO_yrdC"/>
    <property type="match status" value="1"/>
</dbReference>